<evidence type="ECO:0000259" key="5">
    <source>
        <dbReference type="PROSITE" id="PS01124"/>
    </source>
</evidence>
<gene>
    <name evidence="6" type="ORF">C5O25_06875</name>
</gene>
<keyword evidence="7" id="KW-1185">Reference proteome</keyword>
<dbReference type="InterPro" id="IPR018060">
    <property type="entry name" value="HTH_AraC"/>
</dbReference>
<reference evidence="7" key="1">
    <citation type="submission" date="2018-02" db="EMBL/GenBank/DDBJ databases">
        <authorList>
            <person name="Clavel T."/>
            <person name="Strowig T."/>
        </authorList>
    </citation>
    <scope>NUCLEOTIDE SEQUENCE [LARGE SCALE GENOMIC DNA]</scope>
    <source>
        <strain evidence="7">DSM 100764</strain>
    </source>
</reference>
<dbReference type="InterPro" id="IPR009057">
    <property type="entry name" value="Homeodomain-like_sf"/>
</dbReference>
<evidence type="ECO:0000256" key="4">
    <source>
        <dbReference type="ARBA" id="ARBA00023163"/>
    </source>
</evidence>
<dbReference type="InterPro" id="IPR006121">
    <property type="entry name" value="HMA_dom"/>
</dbReference>
<dbReference type="Gene3D" id="1.10.10.60">
    <property type="entry name" value="Homeodomain-like"/>
    <property type="match status" value="1"/>
</dbReference>
<dbReference type="PANTHER" id="PTHR43280:SF2">
    <property type="entry name" value="HTH-TYPE TRANSCRIPTIONAL REGULATOR EXSA"/>
    <property type="match status" value="1"/>
</dbReference>
<name>A0A2V1IUU9_9BACT</name>
<dbReference type="SMART" id="SM00342">
    <property type="entry name" value="HTH_ARAC"/>
    <property type="match status" value="1"/>
</dbReference>
<dbReference type="EMBL" id="PUBV01000011">
    <property type="protein sequence ID" value="PWB07628.1"/>
    <property type="molecule type" value="Genomic_DNA"/>
</dbReference>
<dbReference type="PROSITE" id="PS01047">
    <property type="entry name" value="HMA_1"/>
    <property type="match status" value="1"/>
</dbReference>
<sequence>MDRVCSDNSLVDSSEYMELTIAGMVCRHCVAEVERVLRAQGLTVEEVELGRARVAETELSPDARRRLVEALEASGFRIVTDHAAEVVERVKLAVMHHVREEPDCRLNLSACVERQTGEPYAVASRMFSQSEGRTIEKYHIAQKVERVKELLSYGDRTVSEIAYLTGYSTTAHLSRQFKEVTGMTPSQYADALAAGKASRLPISDI</sequence>
<dbReference type="Gene3D" id="3.30.70.100">
    <property type="match status" value="1"/>
</dbReference>
<protein>
    <submittedName>
        <fullName evidence="6">AraC family transcriptional regulator</fullName>
    </submittedName>
</protein>
<evidence type="ECO:0000256" key="2">
    <source>
        <dbReference type="ARBA" id="ARBA00023015"/>
    </source>
</evidence>
<proteinExistence type="predicted"/>
<evidence type="ECO:0000256" key="3">
    <source>
        <dbReference type="ARBA" id="ARBA00023125"/>
    </source>
</evidence>
<accession>A0A2V1IUU9</accession>
<evidence type="ECO:0000313" key="6">
    <source>
        <dbReference type="EMBL" id="PWB07628.1"/>
    </source>
</evidence>
<dbReference type="InterPro" id="IPR036163">
    <property type="entry name" value="HMA_dom_sf"/>
</dbReference>
<dbReference type="AlphaFoldDB" id="A0A2V1IUU9"/>
<dbReference type="SUPFAM" id="SSF46689">
    <property type="entry name" value="Homeodomain-like"/>
    <property type="match status" value="1"/>
</dbReference>
<evidence type="ECO:0000256" key="1">
    <source>
        <dbReference type="ARBA" id="ARBA00022723"/>
    </source>
</evidence>
<organism evidence="6 7">
    <name type="scientific">Paramuribaculum intestinale</name>
    <dbReference type="NCBI Taxonomy" id="2094151"/>
    <lineage>
        <taxon>Bacteria</taxon>
        <taxon>Pseudomonadati</taxon>
        <taxon>Bacteroidota</taxon>
        <taxon>Bacteroidia</taxon>
        <taxon>Bacteroidales</taxon>
        <taxon>Muribaculaceae</taxon>
        <taxon>Paramuribaculum</taxon>
    </lineage>
</organism>
<dbReference type="PROSITE" id="PS00041">
    <property type="entry name" value="HTH_ARAC_FAMILY_1"/>
    <property type="match status" value="1"/>
</dbReference>
<dbReference type="SUPFAM" id="SSF55008">
    <property type="entry name" value="HMA, heavy metal-associated domain"/>
    <property type="match status" value="1"/>
</dbReference>
<dbReference type="Pfam" id="PF12833">
    <property type="entry name" value="HTH_18"/>
    <property type="match status" value="1"/>
</dbReference>
<dbReference type="InterPro" id="IPR018062">
    <property type="entry name" value="HTH_AraC-typ_CS"/>
</dbReference>
<dbReference type="GO" id="GO:0043565">
    <property type="term" value="F:sequence-specific DNA binding"/>
    <property type="evidence" value="ECO:0007669"/>
    <property type="project" value="InterPro"/>
</dbReference>
<dbReference type="InterPro" id="IPR017969">
    <property type="entry name" value="Heavy-metal-associated_CS"/>
</dbReference>
<dbReference type="CDD" id="cd00371">
    <property type="entry name" value="HMA"/>
    <property type="match status" value="1"/>
</dbReference>
<dbReference type="Proteomes" id="UP000244925">
    <property type="component" value="Unassembled WGS sequence"/>
</dbReference>
<dbReference type="GO" id="GO:0046872">
    <property type="term" value="F:metal ion binding"/>
    <property type="evidence" value="ECO:0007669"/>
    <property type="project" value="UniProtKB-KW"/>
</dbReference>
<keyword evidence="2" id="KW-0805">Transcription regulation</keyword>
<evidence type="ECO:0000313" key="7">
    <source>
        <dbReference type="Proteomes" id="UP000244925"/>
    </source>
</evidence>
<dbReference type="PANTHER" id="PTHR43280">
    <property type="entry name" value="ARAC-FAMILY TRANSCRIPTIONAL REGULATOR"/>
    <property type="match status" value="1"/>
</dbReference>
<keyword evidence="3" id="KW-0238">DNA-binding</keyword>
<keyword evidence="4" id="KW-0804">Transcription</keyword>
<keyword evidence="1" id="KW-0479">Metal-binding</keyword>
<dbReference type="PROSITE" id="PS01124">
    <property type="entry name" value="HTH_ARAC_FAMILY_2"/>
    <property type="match status" value="1"/>
</dbReference>
<comment type="caution">
    <text evidence="6">The sequence shown here is derived from an EMBL/GenBank/DDBJ whole genome shotgun (WGS) entry which is preliminary data.</text>
</comment>
<feature type="domain" description="HTH araC/xylS-type" evidence="5">
    <location>
        <begin position="88"/>
        <end position="191"/>
    </location>
</feature>
<dbReference type="GO" id="GO:0003700">
    <property type="term" value="F:DNA-binding transcription factor activity"/>
    <property type="evidence" value="ECO:0007669"/>
    <property type="project" value="InterPro"/>
</dbReference>